<dbReference type="PANTHER" id="PTHR13848">
    <property type="entry name" value="PROTEIN YIPPEE-LIKE CG15309-RELATED"/>
    <property type="match status" value="1"/>
</dbReference>
<dbReference type="STRING" id="1344416.A0A138ZYF8"/>
<dbReference type="OMA" id="YNCAACE"/>
<gene>
    <name evidence="6" type="ORF">M427DRAFT_63900</name>
</gene>
<dbReference type="GO" id="GO:0046872">
    <property type="term" value="F:metal ion binding"/>
    <property type="evidence" value="ECO:0007669"/>
    <property type="project" value="UniProtKB-KW"/>
</dbReference>
<dbReference type="InterPro" id="IPR004910">
    <property type="entry name" value="Yippee/Mis18/Cereblon"/>
</dbReference>
<dbReference type="OrthoDB" id="6407410at2759"/>
<name>A0A138ZYF8_GONPJ</name>
<dbReference type="EMBL" id="KQ965859">
    <property type="protein sequence ID" value="KXS09520.1"/>
    <property type="molecule type" value="Genomic_DNA"/>
</dbReference>
<reference evidence="6 7" key="1">
    <citation type="journal article" date="2015" name="Genome Biol. Evol.">
        <title>Phylogenomic analyses indicate that early fungi evolved digesting cell walls of algal ancestors of land plants.</title>
        <authorList>
            <person name="Chang Y."/>
            <person name="Wang S."/>
            <person name="Sekimoto S."/>
            <person name="Aerts A.L."/>
            <person name="Choi C."/>
            <person name="Clum A."/>
            <person name="LaButti K.M."/>
            <person name="Lindquist E.A."/>
            <person name="Yee Ngan C."/>
            <person name="Ohm R.A."/>
            <person name="Salamov A.A."/>
            <person name="Grigoriev I.V."/>
            <person name="Spatafora J.W."/>
            <person name="Berbee M.L."/>
        </authorList>
    </citation>
    <scope>NUCLEOTIDE SEQUENCE [LARGE SCALE GENOMIC DNA]</scope>
    <source>
        <strain evidence="6 7">JEL478</strain>
    </source>
</reference>
<comment type="similarity">
    <text evidence="1 4">Belongs to the yippee family.</text>
</comment>
<evidence type="ECO:0000256" key="1">
    <source>
        <dbReference type="ARBA" id="ARBA00005613"/>
    </source>
</evidence>
<proteinExistence type="inferred from homology"/>
<dbReference type="AlphaFoldDB" id="A0A138ZYF8"/>
<feature type="domain" description="Yippee" evidence="5">
    <location>
        <begin position="13"/>
        <end position="110"/>
    </location>
</feature>
<evidence type="ECO:0000313" key="6">
    <source>
        <dbReference type="EMBL" id="KXS09520.1"/>
    </source>
</evidence>
<evidence type="ECO:0000259" key="5">
    <source>
        <dbReference type="PROSITE" id="PS51792"/>
    </source>
</evidence>
<accession>A0A138ZYF8</accession>
<dbReference type="InterPro" id="IPR034751">
    <property type="entry name" value="Yippee"/>
</dbReference>
<sequence>MGKVFQTYLDSDRVYTCTSCHAHLASHDDIISKTFTGRHGRAYLFNFVENVSQGQKEDRVLMTGLHTVCDIHCNVCQTVVGWKYLFAFEESQKYKEGKYVVEKTRIAKEANWS</sequence>
<dbReference type="Pfam" id="PF03226">
    <property type="entry name" value="Yippee-Mis18"/>
    <property type="match status" value="1"/>
</dbReference>
<organism evidence="6 7">
    <name type="scientific">Gonapodya prolifera (strain JEL478)</name>
    <name type="common">Monoblepharis prolifera</name>
    <dbReference type="NCBI Taxonomy" id="1344416"/>
    <lineage>
        <taxon>Eukaryota</taxon>
        <taxon>Fungi</taxon>
        <taxon>Fungi incertae sedis</taxon>
        <taxon>Chytridiomycota</taxon>
        <taxon>Chytridiomycota incertae sedis</taxon>
        <taxon>Monoblepharidomycetes</taxon>
        <taxon>Monoblepharidales</taxon>
        <taxon>Gonapodyaceae</taxon>
        <taxon>Gonapodya</taxon>
    </lineage>
</organism>
<evidence type="ECO:0000256" key="4">
    <source>
        <dbReference type="RuleBase" id="RU110713"/>
    </source>
</evidence>
<keyword evidence="2" id="KW-0479">Metal-binding</keyword>
<protein>
    <recommendedName>
        <fullName evidence="4">Protein yippee-like</fullName>
    </recommendedName>
</protein>
<dbReference type="Proteomes" id="UP000070544">
    <property type="component" value="Unassembled WGS sequence"/>
</dbReference>
<dbReference type="PROSITE" id="PS51792">
    <property type="entry name" value="YIPPEE"/>
    <property type="match status" value="1"/>
</dbReference>
<evidence type="ECO:0000256" key="3">
    <source>
        <dbReference type="ARBA" id="ARBA00022833"/>
    </source>
</evidence>
<dbReference type="InterPro" id="IPR039058">
    <property type="entry name" value="Yippee_fam"/>
</dbReference>
<evidence type="ECO:0000313" key="7">
    <source>
        <dbReference type="Proteomes" id="UP000070544"/>
    </source>
</evidence>
<keyword evidence="7" id="KW-1185">Reference proteome</keyword>
<keyword evidence="3" id="KW-0862">Zinc</keyword>
<evidence type="ECO:0000256" key="2">
    <source>
        <dbReference type="ARBA" id="ARBA00022723"/>
    </source>
</evidence>